<evidence type="ECO:0000313" key="2">
    <source>
        <dbReference type="Proteomes" id="UP001286456"/>
    </source>
</evidence>
<comment type="caution">
    <text evidence="1">The sequence shown here is derived from an EMBL/GenBank/DDBJ whole genome shotgun (WGS) entry which is preliminary data.</text>
</comment>
<reference evidence="1" key="1">
    <citation type="journal article" date="2023" name="Mol. Phylogenet. Evol.">
        <title>Genome-scale phylogeny and comparative genomics of the fungal order Sordariales.</title>
        <authorList>
            <person name="Hensen N."/>
            <person name="Bonometti L."/>
            <person name="Westerberg I."/>
            <person name="Brannstrom I.O."/>
            <person name="Guillou S."/>
            <person name="Cros-Aarteil S."/>
            <person name="Calhoun S."/>
            <person name="Haridas S."/>
            <person name="Kuo A."/>
            <person name="Mondo S."/>
            <person name="Pangilinan J."/>
            <person name="Riley R."/>
            <person name="LaButti K."/>
            <person name="Andreopoulos B."/>
            <person name="Lipzen A."/>
            <person name="Chen C."/>
            <person name="Yan M."/>
            <person name="Daum C."/>
            <person name="Ng V."/>
            <person name="Clum A."/>
            <person name="Steindorff A."/>
            <person name="Ohm R.A."/>
            <person name="Martin F."/>
            <person name="Silar P."/>
            <person name="Natvig D.O."/>
            <person name="Lalanne C."/>
            <person name="Gautier V."/>
            <person name="Ament-Velasquez S.L."/>
            <person name="Kruys A."/>
            <person name="Hutchinson M.I."/>
            <person name="Powell A.J."/>
            <person name="Barry K."/>
            <person name="Miller A.N."/>
            <person name="Grigoriev I.V."/>
            <person name="Debuchy R."/>
            <person name="Gladieux P."/>
            <person name="Hiltunen Thoren M."/>
            <person name="Johannesson H."/>
        </authorList>
    </citation>
    <scope>NUCLEOTIDE SEQUENCE</scope>
    <source>
        <strain evidence="1">SMH4131-1</strain>
    </source>
</reference>
<accession>A0AAE0I869</accession>
<reference evidence="1" key="2">
    <citation type="submission" date="2023-06" db="EMBL/GenBank/DDBJ databases">
        <authorList>
            <consortium name="Lawrence Berkeley National Laboratory"/>
            <person name="Haridas S."/>
            <person name="Hensen N."/>
            <person name="Bonometti L."/>
            <person name="Westerberg I."/>
            <person name="Brannstrom I.O."/>
            <person name="Guillou S."/>
            <person name="Cros-Aarteil S."/>
            <person name="Calhoun S."/>
            <person name="Kuo A."/>
            <person name="Mondo S."/>
            <person name="Pangilinan J."/>
            <person name="Riley R."/>
            <person name="Labutti K."/>
            <person name="Andreopoulos B."/>
            <person name="Lipzen A."/>
            <person name="Chen C."/>
            <person name="Yanf M."/>
            <person name="Daum C."/>
            <person name="Ng V."/>
            <person name="Clum A."/>
            <person name="Steindorff A."/>
            <person name="Ohm R."/>
            <person name="Martin F."/>
            <person name="Silar P."/>
            <person name="Natvig D."/>
            <person name="Lalanne C."/>
            <person name="Gautier V."/>
            <person name="Ament-Velasquez S.L."/>
            <person name="Kruys A."/>
            <person name="Hutchinson M.I."/>
            <person name="Powell A.J."/>
            <person name="Barry K."/>
            <person name="Miller A.N."/>
            <person name="Grigoriev I.V."/>
            <person name="Debuchy R."/>
            <person name="Gladieux P."/>
            <person name="Thoren M.H."/>
            <person name="Johannesson H."/>
        </authorList>
    </citation>
    <scope>NUCLEOTIDE SEQUENCE</scope>
    <source>
        <strain evidence="1">SMH4131-1</strain>
    </source>
</reference>
<evidence type="ECO:0008006" key="3">
    <source>
        <dbReference type="Google" id="ProtNLM"/>
    </source>
</evidence>
<proteinExistence type="predicted"/>
<keyword evidence="2" id="KW-1185">Reference proteome</keyword>
<dbReference type="AlphaFoldDB" id="A0AAE0I869"/>
<dbReference type="Proteomes" id="UP001286456">
    <property type="component" value="Unassembled WGS sequence"/>
</dbReference>
<protein>
    <recommendedName>
        <fullName evidence="3">Ribosomal protein s17</fullName>
    </recommendedName>
</protein>
<feature type="non-terminal residue" evidence="1">
    <location>
        <position position="224"/>
    </location>
</feature>
<dbReference type="PANTHER" id="PTHR34587:SF2">
    <property type="entry name" value="G-PROTEIN COUPLED RECEPTORS FAMILY 1 PROFILE DOMAIN-CONTAINING PROTEIN"/>
    <property type="match status" value="1"/>
</dbReference>
<dbReference type="PANTHER" id="PTHR34587">
    <property type="entry name" value="VWFA DOMAIN-CONTAINING PROTEIN"/>
    <property type="match status" value="1"/>
</dbReference>
<evidence type="ECO:0000313" key="1">
    <source>
        <dbReference type="EMBL" id="KAK3320085.1"/>
    </source>
</evidence>
<dbReference type="InterPro" id="IPR053216">
    <property type="entry name" value="Appressorial_penetr-assoc"/>
</dbReference>
<feature type="non-terminal residue" evidence="1">
    <location>
        <position position="1"/>
    </location>
</feature>
<dbReference type="EMBL" id="JAUEPO010000006">
    <property type="protein sequence ID" value="KAK3320085.1"/>
    <property type="molecule type" value="Genomic_DNA"/>
</dbReference>
<sequence>AQAQGGNDASLTLDPAAVQSGSFVDGRNSLGADEAAQAASLTSQNNFINFCKGQTLTNGLQITEGSCNGIVMGQIPAKNKMISTVILNPQNGQTIPAGQDFDITLQVLNLDAGSFTNAVATYYAAPQQLQNGVVVGHTHVTVQDTGNSLNPTQPLDPTQFAFFKGINDAGNGQGTLKAAVTGGLPAGNFRVCTLTSASNHQPVIMPVAQRGSQDDCIRFTVAGN</sequence>
<gene>
    <name evidence="1" type="ORF">B0T19DRAFT_333996</name>
</gene>
<name>A0AAE0I869_9PEZI</name>
<organism evidence="1 2">
    <name type="scientific">Cercophora scortea</name>
    <dbReference type="NCBI Taxonomy" id="314031"/>
    <lineage>
        <taxon>Eukaryota</taxon>
        <taxon>Fungi</taxon>
        <taxon>Dikarya</taxon>
        <taxon>Ascomycota</taxon>
        <taxon>Pezizomycotina</taxon>
        <taxon>Sordariomycetes</taxon>
        <taxon>Sordariomycetidae</taxon>
        <taxon>Sordariales</taxon>
        <taxon>Lasiosphaeriaceae</taxon>
        <taxon>Cercophora</taxon>
    </lineage>
</organism>